<dbReference type="EMBL" id="WKMW01000007">
    <property type="protein sequence ID" value="MRY84488.1"/>
    <property type="molecule type" value="Genomic_DNA"/>
</dbReference>
<dbReference type="Pfam" id="PF00589">
    <property type="entry name" value="Phage_integrase"/>
    <property type="match status" value="1"/>
</dbReference>
<dbReference type="InterPro" id="IPR010998">
    <property type="entry name" value="Integrase_recombinase_N"/>
</dbReference>
<dbReference type="Gene3D" id="1.10.443.10">
    <property type="entry name" value="Intergrase catalytic core"/>
    <property type="match status" value="1"/>
</dbReference>
<dbReference type="GO" id="GO:0003677">
    <property type="term" value="F:DNA binding"/>
    <property type="evidence" value="ECO:0007669"/>
    <property type="project" value="UniProtKB-KW"/>
</dbReference>
<feature type="domain" description="Tyr recombinase" evidence="4">
    <location>
        <begin position="200"/>
        <end position="345"/>
    </location>
</feature>
<dbReference type="Proteomes" id="UP000095332">
    <property type="component" value="Unassembled WGS sequence"/>
</dbReference>
<organism evidence="5 8">
    <name type="scientific">Parabacteroides distasonis</name>
    <dbReference type="NCBI Taxonomy" id="823"/>
    <lineage>
        <taxon>Bacteria</taxon>
        <taxon>Pseudomonadati</taxon>
        <taxon>Bacteroidota</taxon>
        <taxon>Bacteroidia</taxon>
        <taxon>Bacteroidales</taxon>
        <taxon>Tannerellaceae</taxon>
        <taxon>Parabacteroides</taxon>
    </lineage>
</organism>
<dbReference type="Pfam" id="PF17293">
    <property type="entry name" value="Arm-DNA-bind_5"/>
    <property type="match status" value="1"/>
</dbReference>
<evidence type="ECO:0000256" key="3">
    <source>
        <dbReference type="ARBA" id="ARBA00023172"/>
    </source>
</evidence>
<dbReference type="Proteomes" id="UP000471216">
    <property type="component" value="Unassembled WGS sequence"/>
</dbReference>
<reference evidence="5 8" key="1">
    <citation type="submission" date="2015-09" db="EMBL/GenBank/DDBJ databases">
        <authorList>
            <consortium name="Pathogen Informatics"/>
        </authorList>
    </citation>
    <scope>NUCLEOTIDE SEQUENCE [LARGE SCALE GENOMIC DNA]</scope>
    <source>
        <strain evidence="5 8">2789STDY5834948</strain>
    </source>
</reference>
<dbReference type="GO" id="GO:0015074">
    <property type="term" value="P:DNA integration"/>
    <property type="evidence" value="ECO:0007669"/>
    <property type="project" value="InterPro"/>
</dbReference>
<evidence type="ECO:0000256" key="2">
    <source>
        <dbReference type="ARBA" id="ARBA00023125"/>
    </source>
</evidence>
<reference evidence="9 10" key="2">
    <citation type="journal article" date="2019" name="Nat. Med.">
        <title>A library of human gut bacterial isolates paired with longitudinal multiomics data enables mechanistic microbiome research.</title>
        <authorList>
            <person name="Poyet M."/>
            <person name="Groussin M."/>
            <person name="Gibbons S.M."/>
            <person name="Avila-Pacheco J."/>
            <person name="Jiang X."/>
            <person name="Kearney S.M."/>
            <person name="Perrotta A.R."/>
            <person name="Berdy B."/>
            <person name="Zhao S."/>
            <person name="Lieberman T.D."/>
            <person name="Swanson P.K."/>
            <person name="Smith M."/>
            <person name="Roesemann S."/>
            <person name="Alexander J.E."/>
            <person name="Rich S.A."/>
            <person name="Livny J."/>
            <person name="Vlamakis H."/>
            <person name="Clish C."/>
            <person name="Bullock K."/>
            <person name="Deik A."/>
            <person name="Scott J."/>
            <person name="Pierce K.A."/>
            <person name="Xavier R.J."/>
            <person name="Alm E.J."/>
        </authorList>
    </citation>
    <scope>NUCLEOTIDE SEQUENCE [LARGE SCALE GENOMIC DNA]</scope>
    <source>
        <strain evidence="7 10">BIOML-A10</strain>
        <strain evidence="6 9">BIOML-A11</strain>
    </source>
</reference>
<accession>A0A174VYQ4</accession>
<dbReference type="InterPro" id="IPR002104">
    <property type="entry name" value="Integrase_catalytic"/>
</dbReference>
<dbReference type="RefSeq" id="WP_057328865.1">
    <property type="nucleotide sequence ID" value="NZ_CZBM01000011.1"/>
</dbReference>
<evidence type="ECO:0000313" key="8">
    <source>
        <dbReference type="Proteomes" id="UP000095332"/>
    </source>
</evidence>
<proteinExistence type="inferred from homology"/>
<comment type="similarity">
    <text evidence="1">Belongs to the 'phage' integrase family.</text>
</comment>
<evidence type="ECO:0000313" key="9">
    <source>
        <dbReference type="Proteomes" id="UP000450599"/>
    </source>
</evidence>
<evidence type="ECO:0000256" key="1">
    <source>
        <dbReference type="ARBA" id="ARBA00008857"/>
    </source>
</evidence>
<dbReference type="InterPro" id="IPR011010">
    <property type="entry name" value="DNA_brk_join_enz"/>
</dbReference>
<dbReference type="PROSITE" id="PS51898">
    <property type="entry name" value="TYR_RECOMBINASE"/>
    <property type="match status" value="1"/>
</dbReference>
<dbReference type="GO" id="GO:0006310">
    <property type="term" value="P:DNA recombination"/>
    <property type="evidence" value="ECO:0007669"/>
    <property type="project" value="UniProtKB-KW"/>
</dbReference>
<dbReference type="InterPro" id="IPR013762">
    <property type="entry name" value="Integrase-like_cat_sf"/>
</dbReference>
<dbReference type="Pfam" id="PF13102">
    <property type="entry name" value="Phage_int_SAM_5"/>
    <property type="match status" value="1"/>
</dbReference>
<evidence type="ECO:0000313" key="10">
    <source>
        <dbReference type="Proteomes" id="UP000471216"/>
    </source>
</evidence>
<evidence type="ECO:0000313" key="6">
    <source>
        <dbReference type="EMBL" id="MRY84488.1"/>
    </source>
</evidence>
<evidence type="ECO:0000313" key="7">
    <source>
        <dbReference type="EMBL" id="MRZ07205.1"/>
    </source>
</evidence>
<protein>
    <submittedName>
        <fullName evidence="5">Site-specific tyrosine recombinase XerC</fullName>
    </submittedName>
    <submittedName>
        <fullName evidence="6">Tyrosine-type recombinase/integrase</fullName>
    </submittedName>
</protein>
<keyword evidence="2" id="KW-0238">DNA-binding</keyword>
<sequence>MARKKNEMKAKEPIKLRFKKLSNANLSIYLDIYYKGKRYYEFLKLYLTPERFPEDRDKNRITLRLANSIKAQRIIDLQNEIYGVRMINGLGKKTLLEFLSELSTDKSAHGDKAYSLRLRSLANHLRDYMPQCLLKDIDTGFVKGFIAHLRKQPYLKSDFTIHGYYRLLNVTLNKAVKKGLILSNPCGSLDTDEKPHKPTSLRTYLTLEELKRLIQTDCACPEVKKAFLFCCFCGLRISDLTALRWEDMQKEGNDKFRLQIIQRKTKEAIYLPLSEEAIKYLPARENDNDRVGLIFHLPSLTIICQVLKGWALAAGIKNKKVTFHCLRHSDFSFSLKFKYLQNIPA</sequence>
<dbReference type="PANTHER" id="PTHR30349:SF64">
    <property type="entry name" value="PROPHAGE INTEGRASE INTD-RELATED"/>
    <property type="match status" value="1"/>
</dbReference>
<dbReference type="EMBL" id="WKMX01000012">
    <property type="protein sequence ID" value="MRZ07205.1"/>
    <property type="molecule type" value="Genomic_DNA"/>
</dbReference>
<dbReference type="Gene3D" id="1.10.150.130">
    <property type="match status" value="1"/>
</dbReference>
<dbReference type="InterPro" id="IPR025269">
    <property type="entry name" value="SAM-like_dom"/>
</dbReference>
<dbReference type="EMBL" id="CZBM01000011">
    <property type="protein sequence ID" value="CUQ39762.1"/>
    <property type="molecule type" value="Genomic_DNA"/>
</dbReference>
<dbReference type="PANTHER" id="PTHR30349">
    <property type="entry name" value="PHAGE INTEGRASE-RELATED"/>
    <property type="match status" value="1"/>
</dbReference>
<evidence type="ECO:0000259" key="4">
    <source>
        <dbReference type="PROSITE" id="PS51898"/>
    </source>
</evidence>
<evidence type="ECO:0000313" key="5">
    <source>
        <dbReference type="EMBL" id="CUQ39762.1"/>
    </source>
</evidence>
<gene>
    <name evidence="5" type="ORF">ERS852560_02617</name>
    <name evidence="7" type="ORF">GKD54_13515</name>
    <name evidence="6" type="ORF">GKD58_09510</name>
</gene>
<dbReference type="AlphaFoldDB" id="A0A174VYQ4"/>
<dbReference type="InterPro" id="IPR050090">
    <property type="entry name" value="Tyrosine_recombinase_XerCD"/>
</dbReference>
<name>A0A174VYQ4_PARDI</name>
<dbReference type="Proteomes" id="UP000450599">
    <property type="component" value="Unassembled WGS sequence"/>
</dbReference>
<keyword evidence="3" id="KW-0233">DNA recombination</keyword>
<dbReference type="SUPFAM" id="SSF56349">
    <property type="entry name" value="DNA breaking-rejoining enzymes"/>
    <property type="match status" value="1"/>
</dbReference>
<dbReference type="InterPro" id="IPR035386">
    <property type="entry name" value="Arm-DNA-bind_5"/>
</dbReference>